<organism evidence="9 10">
    <name type="scientific">Marinilabilia rubra</name>
    <dbReference type="NCBI Taxonomy" id="2162893"/>
    <lineage>
        <taxon>Bacteria</taxon>
        <taxon>Pseudomonadati</taxon>
        <taxon>Bacteroidota</taxon>
        <taxon>Bacteroidia</taxon>
        <taxon>Marinilabiliales</taxon>
        <taxon>Marinilabiliaceae</taxon>
        <taxon>Marinilabilia</taxon>
    </lineage>
</organism>
<gene>
    <name evidence="9" type="ORF">DDZ16_01445</name>
</gene>
<dbReference type="PANTHER" id="PTHR43869">
    <property type="entry name" value="GLYCINE BETAINE/PROLINE BETAINE TRANSPORT SYSTEM ATP-BINDING PROTEIN PROV"/>
    <property type="match status" value="1"/>
</dbReference>
<evidence type="ECO:0000256" key="1">
    <source>
        <dbReference type="ARBA" id="ARBA00005417"/>
    </source>
</evidence>
<dbReference type="Proteomes" id="UP000244956">
    <property type="component" value="Unassembled WGS sequence"/>
</dbReference>
<keyword evidence="4 9" id="KW-0067">ATP-binding</keyword>
<dbReference type="InterPro" id="IPR003593">
    <property type="entry name" value="AAA+_ATPase"/>
</dbReference>
<keyword evidence="2" id="KW-0813">Transport</keyword>
<dbReference type="PANTHER" id="PTHR43869:SF1">
    <property type="entry name" value="GLYCINE BETAINE_PROLINE BETAINE TRANSPORT SYSTEM ATP-BINDING PROTEIN PROV"/>
    <property type="match status" value="1"/>
</dbReference>
<dbReference type="GO" id="GO:0031460">
    <property type="term" value="P:glycine betaine transport"/>
    <property type="evidence" value="ECO:0007669"/>
    <property type="project" value="InterPro"/>
</dbReference>
<dbReference type="EMBL" id="QEWP01000001">
    <property type="protein sequence ID" value="PWE01179.1"/>
    <property type="molecule type" value="Genomic_DNA"/>
</dbReference>
<dbReference type="PROSITE" id="PS51371">
    <property type="entry name" value="CBS"/>
    <property type="match status" value="1"/>
</dbReference>
<protein>
    <submittedName>
        <fullName evidence="9">ABC transporter ATP-binding protein</fullName>
    </submittedName>
</protein>
<keyword evidence="5" id="KW-0029">Amino-acid transport</keyword>
<feature type="domain" description="ABC transporter" evidence="7">
    <location>
        <begin position="28"/>
        <end position="264"/>
    </location>
</feature>
<comment type="similarity">
    <text evidence="1">Belongs to the ABC transporter superfamily.</text>
</comment>
<dbReference type="GO" id="GO:0006970">
    <property type="term" value="P:response to osmotic stress"/>
    <property type="evidence" value="ECO:0007669"/>
    <property type="project" value="UniProtKB-ARBA"/>
</dbReference>
<reference evidence="9 10" key="1">
    <citation type="submission" date="2018-05" db="EMBL/GenBank/DDBJ databases">
        <title>Marinilabilia rubrum sp. nov., isolated from saltern sediment.</title>
        <authorList>
            <person name="Zhang R."/>
        </authorList>
    </citation>
    <scope>NUCLEOTIDE SEQUENCE [LARGE SCALE GENOMIC DNA]</scope>
    <source>
        <strain evidence="9 10">WTE16</strain>
    </source>
</reference>
<dbReference type="SUPFAM" id="SSF52540">
    <property type="entry name" value="P-loop containing nucleoside triphosphate hydrolases"/>
    <property type="match status" value="1"/>
</dbReference>
<dbReference type="GO" id="GO:0006865">
    <property type="term" value="P:amino acid transport"/>
    <property type="evidence" value="ECO:0007669"/>
    <property type="project" value="UniProtKB-KW"/>
</dbReference>
<dbReference type="AlphaFoldDB" id="A0A2U2BDP2"/>
<dbReference type="Gene3D" id="3.10.580.10">
    <property type="entry name" value="CBS-domain"/>
    <property type="match status" value="1"/>
</dbReference>
<sequence length="408" mass="44884">MSKIEVKDLNLIFGAKRKQALELVQKGVSKDEVLEKTKCTVAVKDATFSIEQGEIFVVMGLSGSGKSSLIRCFNRLNNPTSGSILVNGKDVMKMSDDDLRQLRRTEMSMVFQHFGLLPHRSVIANTAFGLEIQGVPESESYVKAKEMLKTVGLEGYEEMMTGQLSGGMQQRVGLARALTTNPEILLMDEAFSALDPLIRTNMQDELIQLQEKLKKTIVFITHDLDEALKLGDRIAILKDGVIVQIGTPEEILVKPADDYVRAFVENVDRSMIVTASSLMFKDTGKLTIEKDGPAIALRRMRDMGVNRLPVVNKNNKFLGFVMDDGVVKLKKDGGKDLNEILISDVMPTVSPDTPAADLLPLFIDKQLPLPVVDDEGKLLGVAVHSSVIAEVTGRDKDEIIEIQKSGGN</sequence>
<dbReference type="PROSITE" id="PS50893">
    <property type="entry name" value="ABC_TRANSPORTER_2"/>
    <property type="match status" value="1"/>
</dbReference>
<dbReference type="Pfam" id="PF00571">
    <property type="entry name" value="CBS"/>
    <property type="match status" value="2"/>
</dbReference>
<dbReference type="GO" id="GO:0016887">
    <property type="term" value="F:ATP hydrolysis activity"/>
    <property type="evidence" value="ECO:0007669"/>
    <property type="project" value="InterPro"/>
</dbReference>
<dbReference type="GO" id="GO:0005524">
    <property type="term" value="F:ATP binding"/>
    <property type="evidence" value="ECO:0007669"/>
    <property type="project" value="UniProtKB-KW"/>
</dbReference>
<dbReference type="Pfam" id="PF00005">
    <property type="entry name" value="ABC_tran"/>
    <property type="match status" value="1"/>
</dbReference>
<dbReference type="InterPro" id="IPR017871">
    <property type="entry name" value="ABC_transporter-like_CS"/>
</dbReference>
<keyword evidence="3" id="KW-0547">Nucleotide-binding</keyword>
<comment type="caution">
    <text evidence="9">The sequence shown here is derived from an EMBL/GenBank/DDBJ whole genome shotgun (WGS) entry which is preliminary data.</text>
</comment>
<dbReference type="NCBIfam" id="TIGR01186">
    <property type="entry name" value="proV"/>
    <property type="match status" value="1"/>
</dbReference>
<dbReference type="Gene3D" id="3.40.50.300">
    <property type="entry name" value="P-loop containing nucleotide triphosphate hydrolases"/>
    <property type="match status" value="1"/>
</dbReference>
<evidence type="ECO:0000313" key="10">
    <source>
        <dbReference type="Proteomes" id="UP000244956"/>
    </source>
</evidence>
<dbReference type="FunFam" id="3.40.50.300:FF:000201">
    <property type="entry name" value="Glycine betaine/L-proline ABC transporter ATP-binding protein"/>
    <property type="match status" value="1"/>
</dbReference>
<evidence type="ECO:0000256" key="2">
    <source>
        <dbReference type="ARBA" id="ARBA00022448"/>
    </source>
</evidence>
<evidence type="ECO:0000256" key="4">
    <source>
        <dbReference type="ARBA" id="ARBA00022840"/>
    </source>
</evidence>
<dbReference type="GO" id="GO:0016020">
    <property type="term" value="C:membrane"/>
    <property type="evidence" value="ECO:0007669"/>
    <property type="project" value="InterPro"/>
</dbReference>
<dbReference type="SUPFAM" id="SSF54631">
    <property type="entry name" value="CBS-domain pair"/>
    <property type="match status" value="1"/>
</dbReference>
<feature type="domain" description="CBS" evidence="8">
    <location>
        <begin position="342"/>
        <end position="398"/>
    </location>
</feature>
<dbReference type="InterPro" id="IPR027417">
    <property type="entry name" value="P-loop_NTPase"/>
</dbReference>
<dbReference type="SMART" id="SM00382">
    <property type="entry name" value="AAA"/>
    <property type="match status" value="1"/>
</dbReference>
<dbReference type="InterPro" id="IPR000644">
    <property type="entry name" value="CBS_dom"/>
</dbReference>
<accession>A0A2U2BDP2</accession>
<evidence type="ECO:0000313" key="9">
    <source>
        <dbReference type="EMBL" id="PWE01179.1"/>
    </source>
</evidence>
<evidence type="ECO:0000259" key="8">
    <source>
        <dbReference type="PROSITE" id="PS51371"/>
    </source>
</evidence>
<dbReference type="OrthoDB" id="9802264at2"/>
<keyword evidence="6" id="KW-0129">CBS domain</keyword>
<evidence type="ECO:0000256" key="3">
    <source>
        <dbReference type="ARBA" id="ARBA00022741"/>
    </source>
</evidence>
<name>A0A2U2BDP2_9BACT</name>
<keyword evidence="10" id="KW-1185">Reference proteome</keyword>
<dbReference type="InterPro" id="IPR003439">
    <property type="entry name" value="ABC_transporter-like_ATP-bd"/>
</dbReference>
<dbReference type="RefSeq" id="WP_109262633.1">
    <property type="nucleotide sequence ID" value="NZ_QEWP01000001.1"/>
</dbReference>
<dbReference type="InterPro" id="IPR051921">
    <property type="entry name" value="ABC_osmolyte_uptake_ATP-bind"/>
</dbReference>
<dbReference type="InterPro" id="IPR005892">
    <property type="entry name" value="Gly-betaine_transp_ATP-bd"/>
</dbReference>
<dbReference type="PROSITE" id="PS00211">
    <property type="entry name" value="ABC_TRANSPORTER_1"/>
    <property type="match status" value="1"/>
</dbReference>
<evidence type="ECO:0000259" key="7">
    <source>
        <dbReference type="PROSITE" id="PS50893"/>
    </source>
</evidence>
<proteinExistence type="inferred from homology"/>
<dbReference type="CDD" id="cd03294">
    <property type="entry name" value="ABC_Pro_Gly_Betaine"/>
    <property type="match status" value="1"/>
</dbReference>
<dbReference type="InterPro" id="IPR046342">
    <property type="entry name" value="CBS_dom_sf"/>
</dbReference>
<evidence type="ECO:0000256" key="6">
    <source>
        <dbReference type="PROSITE-ProRule" id="PRU00703"/>
    </source>
</evidence>
<evidence type="ECO:0000256" key="5">
    <source>
        <dbReference type="ARBA" id="ARBA00022970"/>
    </source>
</evidence>